<evidence type="ECO:0000256" key="3">
    <source>
        <dbReference type="ARBA" id="ARBA00023163"/>
    </source>
</evidence>
<accession>A0A017T9I3</accession>
<dbReference type="GO" id="GO:0000976">
    <property type="term" value="F:transcription cis-regulatory region binding"/>
    <property type="evidence" value="ECO:0007669"/>
    <property type="project" value="TreeGrafter"/>
</dbReference>
<reference evidence="6 7" key="1">
    <citation type="submission" date="2013-05" db="EMBL/GenBank/DDBJ databases">
        <title>Genome assembly of Chondromyces apiculatus DSM 436.</title>
        <authorList>
            <person name="Sharma G."/>
            <person name="Khatri I."/>
            <person name="Kaur C."/>
            <person name="Mayilraj S."/>
            <person name="Subramanian S."/>
        </authorList>
    </citation>
    <scope>NUCLEOTIDE SEQUENCE [LARGE SCALE GENOMIC DNA]</scope>
    <source>
        <strain evidence="6 7">DSM 436</strain>
    </source>
</reference>
<proteinExistence type="predicted"/>
<dbReference type="eggNOG" id="COG2207">
    <property type="taxonomic scope" value="Bacteria"/>
</dbReference>
<dbReference type="InterPro" id="IPR009057">
    <property type="entry name" value="Homeodomain-like_sf"/>
</dbReference>
<dbReference type="Proteomes" id="UP000019678">
    <property type="component" value="Unassembled WGS sequence"/>
</dbReference>
<evidence type="ECO:0000256" key="1">
    <source>
        <dbReference type="ARBA" id="ARBA00023015"/>
    </source>
</evidence>
<dbReference type="GO" id="GO:0003700">
    <property type="term" value="F:DNA-binding transcription factor activity"/>
    <property type="evidence" value="ECO:0007669"/>
    <property type="project" value="InterPro"/>
</dbReference>
<feature type="region of interest" description="Disordered" evidence="4">
    <location>
        <begin position="1"/>
        <end position="26"/>
    </location>
</feature>
<dbReference type="STRING" id="1192034.CAP_2906"/>
<keyword evidence="1" id="KW-0805">Transcription regulation</keyword>
<gene>
    <name evidence="6" type="ORF">CAP_2906</name>
</gene>
<dbReference type="PROSITE" id="PS01124">
    <property type="entry name" value="HTH_ARAC_FAMILY_2"/>
    <property type="match status" value="1"/>
</dbReference>
<organism evidence="6 7">
    <name type="scientific">Chondromyces apiculatus DSM 436</name>
    <dbReference type="NCBI Taxonomy" id="1192034"/>
    <lineage>
        <taxon>Bacteria</taxon>
        <taxon>Pseudomonadati</taxon>
        <taxon>Myxococcota</taxon>
        <taxon>Polyangia</taxon>
        <taxon>Polyangiales</taxon>
        <taxon>Polyangiaceae</taxon>
        <taxon>Chondromyces</taxon>
    </lineage>
</organism>
<protein>
    <submittedName>
        <fullName evidence="6">Transcriptional regulator, AraC family</fullName>
    </submittedName>
</protein>
<dbReference type="GO" id="GO:0005829">
    <property type="term" value="C:cytosol"/>
    <property type="evidence" value="ECO:0007669"/>
    <property type="project" value="TreeGrafter"/>
</dbReference>
<sequence>MLRETSESLQGHAGDTASQEEPGLPPLRSVSRGVVASLLHPIAARLWQRSDRQEAWALFEKVRAAAPEVLIPGRELKPLIAALEASGLLGVETVAYFPQASLGVVDYYTMSSATLREGLTRFVQCLKVFTDALPVALVEEGDLARFVLRERNRPRLSRRLAEFFFALVATRCREAVGPRMQFREVAWIHPEMDRKDACEAFFGAPNRFGCEEDALVFDASLLDCALLTSDPSVSLTLDEHVRKVGERARYDAFLEQVRAAVARSLPAAPKVSLLARSLGVSTRTLQRRLSERGTHLQALLDDVRRQRAIALLEDRSVPVALLAERLGFAESAPFFRAFRRWTGTTPAVFRARKDGSARR</sequence>
<dbReference type="SMART" id="SM00342">
    <property type="entry name" value="HTH_ARAC"/>
    <property type="match status" value="1"/>
</dbReference>
<keyword evidence="7" id="KW-1185">Reference proteome</keyword>
<name>A0A017T9I3_9BACT</name>
<dbReference type="RefSeq" id="WP_197041192.1">
    <property type="nucleotide sequence ID" value="NZ_ASRX01000020.1"/>
</dbReference>
<dbReference type="AlphaFoldDB" id="A0A017T9I3"/>
<dbReference type="Gene3D" id="1.10.10.60">
    <property type="entry name" value="Homeodomain-like"/>
    <property type="match status" value="1"/>
</dbReference>
<dbReference type="InterPro" id="IPR018060">
    <property type="entry name" value="HTH_AraC"/>
</dbReference>
<evidence type="ECO:0000313" key="6">
    <source>
        <dbReference type="EMBL" id="EYF05904.1"/>
    </source>
</evidence>
<comment type="caution">
    <text evidence="6">The sequence shown here is derived from an EMBL/GenBank/DDBJ whole genome shotgun (WGS) entry which is preliminary data.</text>
</comment>
<dbReference type="SUPFAM" id="SSF46689">
    <property type="entry name" value="Homeodomain-like"/>
    <property type="match status" value="1"/>
</dbReference>
<keyword evidence="2" id="KW-0238">DNA-binding</keyword>
<dbReference type="Pfam" id="PF12625">
    <property type="entry name" value="Arabinose_bd"/>
    <property type="match status" value="1"/>
</dbReference>
<evidence type="ECO:0000313" key="7">
    <source>
        <dbReference type="Proteomes" id="UP000019678"/>
    </source>
</evidence>
<dbReference type="InterPro" id="IPR032687">
    <property type="entry name" value="AraC-type_N"/>
</dbReference>
<dbReference type="Pfam" id="PF12833">
    <property type="entry name" value="HTH_18"/>
    <property type="match status" value="1"/>
</dbReference>
<keyword evidence="3" id="KW-0804">Transcription</keyword>
<dbReference type="PANTHER" id="PTHR47894:SF1">
    <property type="entry name" value="HTH-TYPE TRANSCRIPTIONAL REGULATOR VQSM"/>
    <property type="match status" value="1"/>
</dbReference>
<feature type="domain" description="HTH araC/xylS-type" evidence="5">
    <location>
        <begin position="255"/>
        <end position="352"/>
    </location>
</feature>
<evidence type="ECO:0000256" key="4">
    <source>
        <dbReference type="SAM" id="MobiDB-lite"/>
    </source>
</evidence>
<dbReference type="PANTHER" id="PTHR47894">
    <property type="entry name" value="HTH-TYPE TRANSCRIPTIONAL REGULATOR GADX"/>
    <property type="match status" value="1"/>
</dbReference>
<evidence type="ECO:0000256" key="2">
    <source>
        <dbReference type="ARBA" id="ARBA00023125"/>
    </source>
</evidence>
<dbReference type="EMBL" id="ASRX01000020">
    <property type="protein sequence ID" value="EYF05904.1"/>
    <property type="molecule type" value="Genomic_DNA"/>
</dbReference>
<evidence type="ECO:0000259" key="5">
    <source>
        <dbReference type="PROSITE" id="PS01124"/>
    </source>
</evidence>